<name>A0A7H9HWG6_9SACH</name>
<dbReference type="Proteomes" id="UP000510647">
    <property type="component" value="Chromosome 5"/>
</dbReference>
<keyword evidence="2" id="KW-1185">Reference proteome</keyword>
<dbReference type="OrthoDB" id="4062049at2759"/>
<evidence type="ECO:0000313" key="2">
    <source>
        <dbReference type="Proteomes" id="UP000510647"/>
    </source>
</evidence>
<organism evidence="1 2">
    <name type="scientific">Torulaspora globosa</name>
    <dbReference type="NCBI Taxonomy" id="48254"/>
    <lineage>
        <taxon>Eukaryota</taxon>
        <taxon>Fungi</taxon>
        <taxon>Dikarya</taxon>
        <taxon>Ascomycota</taxon>
        <taxon>Saccharomycotina</taxon>
        <taxon>Saccharomycetes</taxon>
        <taxon>Saccharomycetales</taxon>
        <taxon>Saccharomycetaceae</taxon>
        <taxon>Torulaspora</taxon>
    </lineage>
</organism>
<protein>
    <submittedName>
        <fullName evidence="1">Uncharacterized protein</fullName>
    </submittedName>
</protein>
<gene>
    <name evidence="1" type="ORF">HG537_0E04720</name>
</gene>
<reference evidence="1 2" key="1">
    <citation type="submission" date="2020-06" db="EMBL/GenBank/DDBJ databases">
        <title>The yeast mating-type switching endonuclease HO is a domesticated member of an unorthodox homing genetic element family.</title>
        <authorList>
            <person name="Coughlan A.Y."/>
            <person name="Lombardi L."/>
            <person name="Braun-Galleani S."/>
            <person name="Martos A.R."/>
            <person name="Galeote V."/>
            <person name="Bigey F."/>
            <person name="Dequin S."/>
            <person name="Byrne K.P."/>
            <person name="Wolfe K.H."/>
        </authorList>
    </citation>
    <scope>NUCLEOTIDE SEQUENCE [LARGE SCALE GENOMIC DNA]</scope>
    <source>
        <strain evidence="1 2">CBS2947</strain>
    </source>
</reference>
<evidence type="ECO:0000313" key="1">
    <source>
        <dbReference type="EMBL" id="QLQ81117.1"/>
    </source>
</evidence>
<accession>A0A7H9HWG6</accession>
<proteinExistence type="predicted"/>
<dbReference type="AlphaFoldDB" id="A0A7H9HWG6"/>
<dbReference type="EMBL" id="CP059271">
    <property type="protein sequence ID" value="QLQ81117.1"/>
    <property type="molecule type" value="Genomic_DNA"/>
</dbReference>
<sequence>MVALLASGGMNRCKQASKLVLKRLKSPIGYNDGTGPVLANTDSVSLLSSKTGPVALQKKLEDCGNTFITDVRVRKRWDQDSEGEKLARAAAKVKGCNRIVQRFQNVHKIYSRESHVYQCDFFRLMYFPPDHFLSMFRKSKPAVNVRTVGQVFLNGSDSSGDGSTGNVLFQQNSQKNGFLKTQSTVNSLGKLFESNPSNIPRNYAFLRRNLRVLLRKCFIKEWCTLNGDLAVQEALSRKSFGTKYTDPDGRTRPGVAKDGYYMYQVLIFPDKGTKNEFQSCVRESVQIVSRLDWDKFLKPQSSKTQNKTWVQLANDRVRIQSLNKSLQSNEMPFVVKRFWY</sequence>